<dbReference type="InterPro" id="IPR051460">
    <property type="entry name" value="HdrC_iron-sulfur_subunit"/>
</dbReference>
<dbReference type="AlphaFoldDB" id="A0A9D1HAY0"/>
<dbReference type="InterPro" id="IPR017896">
    <property type="entry name" value="4Fe4S_Fe-S-bd"/>
</dbReference>
<reference evidence="8" key="1">
    <citation type="submission" date="2020-10" db="EMBL/GenBank/DDBJ databases">
        <authorList>
            <person name="Gilroy R."/>
        </authorList>
    </citation>
    <scope>NUCLEOTIDE SEQUENCE</scope>
    <source>
        <strain evidence="8">1383</strain>
    </source>
</reference>
<dbReference type="PROSITE" id="PS00198">
    <property type="entry name" value="4FE4S_FER_1"/>
    <property type="match status" value="1"/>
</dbReference>
<evidence type="ECO:0000256" key="4">
    <source>
        <dbReference type="ARBA" id="ARBA00023004"/>
    </source>
</evidence>
<dbReference type="InterPro" id="IPR017900">
    <property type="entry name" value="4Fe4S_Fe_S_CS"/>
</dbReference>
<reference evidence="8" key="2">
    <citation type="journal article" date="2021" name="PeerJ">
        <title>Extensive microbial diversity within the chicken gut microbiome revealed by metagenomics and culture.</title>
        <authorList>
            <person name="Gilroy R."/>
            <person name="Ravi A."/>
            <person name="Getino M."/>
            <person name="Pursley I."/>
            <person name="Horton D.L."/>
            <person name="Alikhan N.F."/>
            <person name="Baker D."/>
            <person name="Gharbi K."/>
            <person name="Hall N."/>
            <person name="Watson M."/>
            <person name="Adriaenssens E.M."/>
            <person name="Foster-Nyarko E."/>
            <person name="Jarju S."/>
            <person name="Secka A."/>
            <person name="Antonio M."/>
            <person name="Oren A."/>
            <person name="Chaudhuri R.R."/>
            <person name="La Ragione R."/>
            <person name="Hildebrand F."/>
            <person name="Pallen M.J."/>
        </authorList>
    </citation>
    <scope>NUCLEOTIDE SEQUENCE</scope>
    <source>
        <strain evidence="8">1383</strain>
    </source>
</reference>
<dbReference type="Pfam" id="PF13183">
    <property type="entry name" value="Fer4_8"/>
    <property type="match status" value="1"/>
</dbReference>
<evidence type="ECO:0000256" key="6">
    <source>
        <dbReference type="SAM" id="MobiDB-lite"/>
    </source>
</evidence>
<dbReference type="Proteomes" id="UP000824161">
    <property type="component" value="Unassembled WGS sequence"/>
</dbReference>
<name>A0A9D1HAY0_9FLAO</name>
<keyword evidence="3" id="KW-0560">Oxidoreductase</keyword>
<feature type="region of interest" description="Disordered" evidence="6">
    <location>
        <begin position="176"/>
        <end position="202"/>
    </location>
</feature>
<dbReference type="GO" id="GO:0005886">
    <property type="term" value="C:plasma membrane"/>
    <property type="evidence" value="ECO:0007669"/>
    <property type="project" value="TreeGrafter"/>
</dbReference>
<evidence type="ECO:0000259" key="7">
    <source>
        <dbReference type="Pfam" id="PF13183"/>
    </source>
</evidence>
<dbReference type="SUPFAM" id="SSF46548">
    <property type="entry name" value="alpha-helical ferredoxin"/>
    <property type="match status" value="1"/>
</dbReference>
<evidence type="ECO:0000313" key="8">
    <source>
        <dbReference type="EMBL" id="HIT98489.1"/>
    </source>
</evidence>
<dbReference type="InterPro" id="IPR009051">
    <property type="entry name" value="Helical_ferredxn"/>
</dbReference>
<dbReference type="PANTHER" id="PTHR43255:SF1">
    <property type="entry name" value="IRON-SULFUR-BINDING OXIDOREDUCTASE FADF-RELATED"/>
    <property type="match status" value="1"/>
</dbReference>
<proteinExistence type="predicted"/>
<keyword evidence="4" id="KW-0408">Iron</keyword>
<evidence type="ECO:0000256" key="2">
    <source>
        <dbReference type="ARBA" id="ARBA00022723"/>
    </source>
</evidence>
<dbReference type="GO" id="GO:0046872">
    <property type="term" value="F:metal ion binding"/>
    <property type="evidence" value="ECO:0007669"/>
    <property type="project" value="UniProtKB-KW"/>
</dbReference>
<evidence type="ECO:0000313" key="9">
    <source>
        <dbReference type="Proteomes" id="UP000824161"/>
    </source>
</evidence>
<dbReference type="GO" id="GO:0016491">
    <property type="term" value="F:oxidoreductase activity"/>
    <property type="evidence" value="ECO:0007669"/>
    <property type="project" value="UniProtKB-KW"/>
</dbReference>
<protein>
    <submittedName>
        <fullName evidence="8">4Fe-4S dicluster domain-containing protein</fullName>
    </submittedName>
</protein>
<feature type="compositionally biased region" description="Basic and acidic residues" evidence="6">
    <location>
        <begin position="193"/>
        <end position="202"/>
    </location>
</feature>
<evidence type="ECO:0000256" key="3">
    <source>
        <dbReference type="ARBA" id="ARBA00023002"/>
    </source>
</evidence>
<feature type="domain" description="4Fe-4S ferredoxin-type" evidence="7">
    <location>
        <begin position="19"/>
        <end position="83"/>
    </location>
</feature>
<comment type="caution">
    <text evidence="8">The sequence shown here is derived from an EMBL/GenBank/DDBJ whole genome shotgun (WGS) entry which is preliminary data.</text>
</comment>
<gene>
    <name evidence="8" type="ORF">IAC44_06605</name>
</gene>
<dbReference type="GO" id="GO:0051539">
    <property type="term" value="F:4 iron, 4 sulfur cluster binding"/>
    <property type="evidence" value="ECO:0007669"/>
    <property type="project" value="UniProtKB-KW"/>
</dbReference>
<dbReference type="EMBL" id="DVLY01000166">
    <property type="protein sequence ID" value="HIT98489.1"/>
    <property type="molecule type" value="Genomic_DNA"/>
</dbReference>
<keyword evidence="5" id="KW-0411">Iron-sulfur</keyword>
<keyword evidence="2" id="KW-0479">Metal-binding</keyword>
<keyword evidence="1" id="KW-0004">4Fe-4S</keyword>
<accession>A0A9D1HAY0</accession>
<evidence type="ECO:0000256" key="5">
    <source>
        <dbReference type="ARBA" id="ARBA00023014"/>
    </source>
</evidence>
<evidence type="ECO:0000256" key="1">
    <source>
        <dbReference type="ARBA" id="ARBA00022485"/>
    </source>
</evidence>
<organism evidence="8 9">
    <name type="scientific">Candidatus Merdimorpha stercoravium</name>
    <dbReference type="NCBI Taxonomy" id="2840863"/>
    <lineage>
        <taxon>Bacteria</taxon>
        <taxon>Pseudomonadati</taxon>
        <taxon>Bacteroidota</taxon>
        <taxon>Flavobacteriia</taxon>
        <taxon>Flavobacteriales</taxon>
        <taxon>Candidatus Merdimorpha</taxon>
    </lineage>
</organism>
<sequence length="202" mass="22537">MTDNQDTRAALKESAGVDVSHCYQCGKCSAGCVQAERMDYPPSYVMRLLQTGDPADYRTALSSRTIWLCLNCENCYQRCPMSIDIPAVMDALRQQALREGVQHRDARKIIAFHRAFLAQVKNTGRLYEVGMEAQYKLSTGEVFQDVSLVPSMLSKGKLGLFPEGIKDRKAMRRIFDAAASRTKGSAGRTSGNGKEKKKEDER</sequence>
<dbReference type="PANTHER" id="PTHR43255">
    <property type="entry name" value="IRON-SULFUR-BINDING OXIDOREDUCTASE FADF-RELATED-RELATED"/>
    <property type="match status" value="1"/>
</dbReference>
<dbReference type="Gene3D" id="1.10.1060.10">
    <property type="entry name" value="Alpha-helical ferredoxin"/>
    <property type="match status" value="1"/>
</dbReference>